<accession>N1VSL7</accession>
<comment type="caution">
    <text evidence="1">The sequence shown here is derived from an EMBL/GenBank/DDBJ whole genome shotgun (WGS) entry which is preliminary data.</text>
</comment>
<dbReference type="InterPro" id="IPR032359">
    <property type="entry name" value="KwaB-like"/>
</dbReference>
<proteinExistence type="predicted"/>
<dbReference type="RefSeq" id="WP_002974103.1">
    <property type="nucleotide sequence ID" value="NZ_AOGW02000010.1"/>
</dbReference>
<sequence>MKKVKELDSIIDILSSQNLNVTFYFIQRKPKKGLKEKTIDKYDYFPIKADLSNEINLFFKDSLLESLKNLSNNGKYNIINYQIINDDLSGIISKLKEDKNLSFHKTIELLMNKKTEHMKSLSDVKKNLWAYAIEFNDNKNSFLCFRKSTSSKIATDDKNLREKLSSYWDSADGELKISPNETVSFDSRIDCLFFGDTYYILNKSNFEILVGMENQFLEFAKEVIETLTNTGLIEGIALLEKEIKENKNILKTVSNIGKKGTQTTLDSHEITKMKQVLQQMEQKELKLSPSNKIVLENTDDVNSFLKLLNDYYKQGLVTGKIYGSHSGEIIP</sequence>
<dbReference type="EMBL" id="AOGW02000010">
    <property type="protein sequence ID" value="EMY61428.1"/>
    <property type="molecule type" value="Genomic_DNA"/>
</dbReference>
<name>N1VSL7_9LEPT</name>
<gene>
    <name evidence="1" type="ORF">LEP1GSC203_1103</name>
</gene>
<dbReference type="OrthoDB" id="1100499at2"/>
<evidence type="ECO:0000313" key="1">
    <source>
        <dbReference type="EMBL" id="EMY61428.1"/>
    </source>
</evidence>
<protein>
    <recommendedName>
        <fullName evidence="3">DUF4868 domain-containing protein</fullName>
    </recommendedName>
</protein>
<dbReference type="Pfam" id="PF16162">
    <property type="entry name" value="KwaB"/>
    <property type="match status" value="1"/>
</dbReference>
<reference evidence="1" key="1">
    <citation type="submission" date="2013-03" db="EMBL/GenBank/DDBJ databases">
        <authorList>
            <person name="Harkins D.M."/>
            <person name="Durkin A.S."/>
            <person name="Brinkac L.M."/>
            <person name="Haft D.H."/>
            <person name="Selengut J.D."/>
            <person name="Sanka R."/>
            <person name="DePew J."/>
            <person name="Purushe J."/>
            <person name="Hartskeerl R.A."/>
            <person name="Ahmed A."/>
            <person name="van der Linden H."/>
            <person name="Goris M.G.A."/>
            <person name="Vinetz J.M."/>
            <person name="Sutton G.G."/>
            <person name="Nierman W.C."/>
            <person name="Fouts D.E."/>
        </authorList>
    </citation>
    <scope>NUCLEOTIDE SEQUENCE [LARGE SCALE GENOMIC DNA]</scope>
    <source>
        <strain evidence="1">LT 11-33</strain>
    </source>
</reference>
<keyword evidence="2" id="KW-1185">Reference proteome</keyword>
<dbReference type="Proteomes" id="UP000012371">
    <property type="component" value="Unassembled WGS sequence"/>
</dbReference>
<organism evidence="1 2">
    <name type="scientific">Leptospira terpstrae serovar Hualin str. LT 11-33 = ATCC 700639</name>
    <dbReference type="NCBI Taxonomy" id="1257025"/>
    <lineage>
        <taxon>Bacteria</taxon>
        <taxon>Pseudomonadati</taxon>
        <taxon>Spirochaetota</taxon>
        <taxon>Spirochaetia</taxon>
        <taxon>Leptospirales</taxon>
        <taxon>Leptospiraceae</taxon>
        <taxon>Leptospira</taxon>
    </lineage>
</organism>
<evidence type="ECO:0008006" key="3">
    <source>
        <dbReference type="Google" id="ProtNLM"/>
    </source>
</evidence>
<evidence type="ECO:0000313" key="2">
    <source>
        <dbReference type="Proteomes" id="UP000012371"/>
    </source>
</evidence>
<dbReference type="AlphaFoldDB" id="N1VSL7"/>
<dbReference type="STRING" id="1257025.LEP1GSC203_1103"/>